<sequence>MSLTQFIEDELMVGQPSSFPKREKLDWLESYDVRFGIRSSN</sequence>
<name>A0A133KCQ6_9FIRM</name>
<dbReference type="PATRIC" id="fig|33036.3.peg.1479"/>
<protein>
    <submittedName>
        <fullName evidence="1">Uncharacterized protein</fullName>
    </submittedName>
</protein>
<gene>
    <name evidence="1" type="ORF">HMPREF3200_01495</name>
</gene>
<dbReference type="Proteomes" id="UP000070383">
    <property type="component" value="Unassembled WGS sequence"/>
</dbReference>
<keyword evidence="2" id="KW-1185">Reference proteome</keyword>
<organism evidence="1 2">
    <name type="scientific">Anaerococcus tetradius</name>
    <dbReference type="NCBI Taxonomy" id="33036"/>
    <lineage>
        <taxon>Bacteria</taxon>
        <taxon>Bacillati</taxon>
        <taxon>Bacillota</taxon>
        <taxon>Tissierellia</taxon>
        <taxon>Tissierellales</taxon>
        <taxon>Peptoniphilaceae</taxon>
        <taxon>Anaerococcus</taxon>
    </lineage>
</organism>
<evidence type="ECO:0000313" key="2">
    <source>
        <dbReference type="Proteomes" id="UP000070383"/>
    </source>
</evidence>
<reference evidence="2" key="1">
    <citation type="submission" date="2016-01" db="EMBL/GenBank/DDBJ databases">
        <authorList>
            <person name="Mitreva M."/>
            <person name="Pepin K.H."/>
            <person name="Mihindukulasuriya K.A."/>
            <person name="Fulton R."/>
            <person name="Fronick C."/>
            <person name="O'Laughlin M."/>
            <person name="Miner T."/>
            <person name="Herter B."/>
            <person name="Rosa B.A."/>
            <person name="Cordes M."/>
            <person name="Tomlinson C."/>
            <person name="Wollam A."/>
            <person name="Palsikar V.B."/>
            <person name="Mardis E.R."/>
            <person name="Wilson R.K."/>
        </authorList>
    </citation>
    <scope>NUCLEOTIDE SEQUENCE [LARGE SCALE GENOMIC DNA]</scope>
    <source>
        <strain evidence="2">MJR8151</strain>
    </source>
</reference>
<dbReference type="STRING" id="33036.HMPREF3200_01495"/>
<dbReference type="AlphaFoldDB" id="A0A133KCQ6"/>
<comment type="caution">
    <text evidence="1">The sequence shown here is derived from an EMBL/GenBank/DDBJ whole genome shotgun (WGS) entry which is preliminary data.</text>
</comment>
<accession>A0A133KCQ6</accession>
<dbReference type="EMBL" id="LRPM01000055">
    <property type="protein sequence ID" value="KWZ77319.1"/>
    <property type="molecule type" value="Genomic_DNA"/>
</dbReference>
<proteinExistence type="predicted"/>
<evidence type="ECO:0000313" key="1">
    <source>
        <dbReference type="EMBL" id="KWZ77319.1"/>
    </source>
</evidence>